<evidence type="ECO:0000256" key="2">
    <source>
        <dbReference type="ARBA" id="ARBA00023136"/>
    </source>
</evidence>
<evidence type="ECO:0000313" key="6">
    <source>
        <dbReference type="Proteomes" id="UP001054252"/>
    </source>
</evidence>
<feature type="domain" description="Bacterial surface antigen (D15)" evidence="4">
    <location>
        <begin position="7"/>
        <end position="192"/>
    </location>
</feature>
<keyword evidence="6" id="KW-1185">Reference proteome</keyword>
<dbReference type="EMBL" id="BPVZ01000159">
    <property type="protein sequence ID" value="GKV42486.1"/>
    <property type="molecule type" value="Genomic_DNA"/>
</dbReference>
<dbReference type="Pfam" id="PF01103">
    <property type="entry name" value="Omp85"/>
    <property type="match status" value="1"/>
</dbReference>
<sequence>MLELDLQCAIPLGFYCAALNFGVSAGVILPLGDGFLNSSSSMPERFFLGGNTSPLCTLGGPTALWGFKARGLRLTKPRRQINDENADPPERDCLGGDLAFSALADLSFDLPFSWLREKGIHAHVFACAGNVTKLTENEYRNFTPQKFIESARGTVGVGFVIPTSLFRMELNYCHILKKNDHDRAKSGIRLTFSTPA</sequence>
<evidence type="ECO:0000259" key="4">
    <source>
        <dbReference type="Pfam" id="PF01103"/>
    </source>
</evidence>
<feature type="transmembrane region" description="Helical" evidence="3">
    <location>
        <begin position="12"/>
        <end position="32"/>
    </location>
</feature>
<keyword evidence="3" id="KW-0812">Transmembrane</keyword>
<dbReference type="AlphaFoldDB" id="A0AAV5LY84"/>
<organism evidence="5 6">
    <name type="scientific">Rubroshorea leprosula</name>
    <dbReference type="NCBI Taxonomy" id="152421"/>
    <lineage>
        <taxon>Eukaryota</taxon>
        <taxon>Viridiplantae</taxon>
        <taxon>Streptophyta</taxon>
        <taxon>Embryophyta</taxon>
        <taxon>Tracheophyta</taxon>
        <taxon>Spermatophyta</taxon>
        <taxon>Magnoliopsida</taxon>
        <taxon>eudicotyledons</taxon>
        <taxon>Gunneridae</taxon>
        <taxon>Pentapetalae</taxon>
        <taxon>rosids</taxon>
        <taxon>malvids</taxon>
        <taxon>Malvales</taxon>
        <taxon>Dipterocarpaceae</taxon>
        <taxon>Rubroshorea</taxon>
    </lineage>
</organism>
<evidence type="ECO:0000256" key="1">
    <source>
        <dbReference type="ARBA" id="ARBA00004370"/>
    </source>
</evidence>
<comment type="caution">
    <text evidence="5">The sequence shown here is derived from an EMBL/GenBank/DDBJ whole genome shotgun (WGS) entry which is preliminary data.</text>
</comment>
<keyword evidence="2 3" id="KW-0472">Membrane</keyword>
<keyword evidence="3" id="KW-1133">Transmembrane helix</keyword>
<reference evidence="5 6" key="1">
    <citation type="journal article" date="2021" name="Commun. Biol.">
        <title>The genome of Shorea leprosula (Dipterocarpaceae) highlights the ecological relevance of drought in aseasonal tropical rainforests.</title>
        <authorList>
            <person name="Ng K.K.S."/>
            <person name="Kobayashi M.J."/>
            <person name="Fawcett J.A."/>
            <person name="Hatakeyama M."/>
            <person name="Paape T."/>
            <person name="Ng C.H."/>
            <person name="Ang C.C."/>
            <person name="Tnah L.H."/>
            <person name="Lee C.T."/>
            <person name="Nishiyama T."/>
            <person name="Sese J."/>
            <person name="O'Brien M.J."/>
            <person name="Copetti D."/>
            <person name="Mohd Noor M.I."/>
            <person name="Ong R.C."/>
            <person name="Putra M."/>
            <person name="Sireger I.Z."/>
            <person name="Indrioko S."/>
            <person name="Kosugi Y."/>
            <person name="Izuno A."/>
            <person name="Isagi Y."/>
            <person name="Lee S.L."/>
            <person name="Shimizu K.K."/>
        </authorList>
    </citation>
    <scope>NUCLEOTIDE SEQUENCE [LARGE SCALE GENOMIC DNA]</scope>
    <source>
        <strain evidence="5">214</strain>
    </source>
</reference>
<dbReference type="GO" id="GO:0019867">
    <property type="term" value="C:outer membrane"/>
    <property type="evidence" value="ECO:0007669"/>
    <property type="project" value="InterPro"/>
</dbReference>
<proteinExistence type="predicted"/>
<comment type="subcellular location">
    <subcellularLocation>
        <location evidence="1">Membrane</location>
    </subcellularLocation>
</comment>
<protein>
    <recommendedName>
        <fullName evidence="4">Bacterial surface antigen (D15) domain-containing protein</fullName>
    </recommendedName>
</protein>
<gene>
    <name evidence="5" type="ORF">SLEP1_g49882</name>
</gene>
<evidence type="ECO:0000313" key="5">
    <source>
        <dbReference type="EMBL" id="GKV42486.1"/>
    </source>
</evidence>
<accession>A0AAV5LY84</accession>
<dbReference type="Gene3D" id="2.40.160.50">
    <property type="entry name" value="membrane protein fhac: a member of the omp85/tpsb transporter family"/>
    <property type="match status" value="1"/>
</dbReference>
<dbReference type="Proteomes" id="UP001054252">
    <property type="component" value="Unassembled WGS sequence"/>
</dbReference>
<evidence type="ECO:0000256" key="3">
    <source>
        <dbReference type="SAM" id="Phobius"/>
    </source>
</evidence>
<dbReference type="InterPro" id="IPR000184">
    <property type="entry name" value="Bac_surfAg_D15"/>
</dbReference>
<name>A0AAV5LY84_9ROSI</name>